<sequence length="58" mass="7054">MKQFEALDPVKKIMRRPVCKFVFMDAILGFERITGDEKLRFLSWRDREQRREVGGYIF</sequence>
<dbReference type="Proteomes" id="UP000030676">
    <property type="component" value="Unassembled WGS sequence"/>
</dbReference>
<reference evidence="1" key="2">
    <citation type="submission" date="2012-05" db="EMBL/GenBank/DDBJ databases">
        <title>The Genome Annotation of Fusarium oxysporum PHW808.</title>
        <authorList>
            <consortium name="The Broad Institute Genomics Platform"/>
            <person name="Ma L.-J."/>
            <person name="Corby-Kistler H."/>
            <person name="Broz K."/>
            <person name="Gale L.R."/>
            <person name="Jonkers W."/>
            <person name="O'Donnell K."/>
            <person name="Ploetz R."/>
            <person name="Steinberg C."/>
            <person name="Schwartz D.C."/>
            <person name="VanEtten H."/>
            <person name="Zhou S."/>
            <person name="Young S.K."/>
            <person name="Zeng Q."/>
            <person name="Gargeya S."/>
            <person name="Fitzgerald M."/>
            <person name="Abouelleil A."/>
            <person name="Alvarado L."/>
            <person name="Chapman S.B."/>
            <person name="Gainer-Dewar J."/>
            <person name="Goldberg J."/>
            <person name="Griggs A."/>
            <person name="Gujja S."/>
            <person name="Hansen M."/>
            <person name="Howarth C."/>
            <person name="Imamovic A."/>
            <person name="Ireland A."/>
            <person name="Larimer J."/>
            <person name="McCowan C."/>
            <person name="Murphy C."/>
            <person name="Pearson M."/>
            <person name="Poon T.W."/>
            <person name="Priest M."/>
            <person name="Roberts A."/>
            <person name="Saif S."/>
            <person name="Shea T."/>
            <person name="Sykes S."/>
            <person name="Wortman J."/>
            <person name="Nusbaum C."/>
            <person name="Birren B."/>
        </authorList>
    </citation>
    <scope>NUCLEOTIDE SEQUENCE</scope>
    <source>
        <strain evidence="1">54008</strain>
    </source>
</reference>
<reference evidence="1" key="1">
    <citation type="submission" date="2011-11" db="EMBL/GenBank/DDBJ databases">
        <title>The Genome Sequence of Fusarium oxysporum PHW808.</title>
        <authorList>
            <consortium name="The Broad Institute Genome Sequencing Platform"/>
            <person name="Ma L.-J."/>
            <person name="Gale L.R."/>
            <person name="Schwartz D.C."/>
            <person name="Zhou S."/>
            <person name="Corby-Kistler H."/>
            <person name="Young S.K."/>
            <person name="Zeng Q."/>
            <person name="Gargeya S."/>
            <person name="Fitzgerald M."/>
            <person name="Haas B."/>
            <person name="Abouelleil A."/>
            <person name="Alvarado L."/>
            <person name="Arachchi H.M."/>
            <person name="Berlin A."/>
            <person name="Brown A."/>
            <person name="Chapman S.B."/>
            <person name="Chen Z."/>
            <person name="Dunbar C."/>
            <person name="Freedman E."/>
            <person name="Gearin G."/>
            <person name="Goldberg J."/>
            <person name="Griggs A."/>
            <person name="Gujja S."/>
            <person name="Heiman D."/>
            <person name="Howarth C."/>
            <person name="Larson L."/>
            <person name="Lui A."/>
            <person name="MacDonald P.J.P."/>
            <person name="Montmayeur A."/>
            <person name="Murphy C."/>
            <person name="Neiman D."/>
            <person name="Pearson M."/>
            <person name="Priest M."/>
            <person name="Roberts A."/>
            <person name="Saif S."/>
            <person name="Shea T."/>
            <person name="Shenoy N."/>
            <person name="Sisk P."/>
            <person name="Stolte C."/>
            <person name="Sykes S."/>
            <person name="Wortman J."/>
            <person name="Nusbaum C."/>
            <person name="Birren B."/>
        </authorList>
    </citation>
    <scope>NUCLEOTIDE SEQUENCE [LARGE SCALE GENOMIC DNA]</scope>
    <source>
        <strain evidence="1">54008</strain>
    </source>
</reference>
<dbReference type="AlphaFoldDB" id="X0IDQ7"/>
<proteinExistence type="predicted"/>
<accession>X0IDQ7</accession>
<gene>
    <name evidence="1" type="ORF">FOPG_04839</name>
</gene>
<name>X0IDQ7_FUSOX</name>
<dbReference type="EMBL" id="JH658820">
    <property type="protein sequence ID" value="EXL82241.1"/>
    <property type="molecule type" value="Genomic_DNA"/>
</dbReference>
<protein>
    <submittedName>
        <fullName evidence="1">Uncharacterized protein</fullName>
    </submittedName>
</protein>
<evidence type="ECO:0000313" key="1">
    <source>
        <dbReference type="EMBL" id="EXL82241.1"/>
    </source>
</evidence>
<organism evidence="1">
    <name type="scientific">Fusarium oxysporum f. sp. conglutinans race 2 54008</name>
    <dbReference type="NCBI Taxonomy" id="1089457"/>
    <lineage>
        <taxon>Eukaryota</taxon>
        <taxon>Fungi</taxon>
        <taxon>Dikarya</taxon>
        <taxon>Ascomycota</taxon>
        <taxon>Pezizomycotina</taxon>
        <taxon>Sordariomycetes</taxon>
        <taxon>Hypocreomycetidae</taxon>
        <taxon>Hypocreales</taxon>
        <taxon>Nectriaceae</taxon>
        <taxon>Fusarium</taxon>
        <taxon>Fusarium oxysporum species complex</taxon>
    </lineage>
</organism>
<dbReference type="HOGENOM" id="CLU_3014200_0_0_1"/>